<feature type="domain" description="Aldehyde dehydrogenase" evidence="4">
    <location>
        <begin position="2"/>
        <end position="126"/>
    </location>
</feature>
<name>A0ABP0AUZ2_9PEZI</name>
<comment type="catalytic activity">
    <reaction evidence="3">
        <text>an aldehyde + NAD(+) + H2O = a carboxylate + NADH + 2 H(+)</text>
        <dbReference type="Rhea" id="RHEA:16185"/>
        <dbReference type="ChEBI" id="CHEBI:15377"/>
        <dbReference type="ChEBI" id="CHEBI:15378"/>
        <dbReference type="ChEBI" id="CHEBI:17478"/>
        <dbReference type="ChEBI" id="CHEBI:29067"/>
        <dbReference type="ChEBI" id="CHEBI:57540"/>
        <dbReference type="ChEBI" id="CHEBI:57945"/>
        <dbReference type="EC" id="1.2.1.3"/>
    </reaction>
</comment>
<evidence type="ECO:0000313" key="5">
    <source>
        <dbReference type="EMBL" id="CAK7211092.1"/>
    </source>
</evidence>
<dbReference type="Pfam" id="PF00171">
    <property type="entry name" value="Aldedh"/>
    <property type="match status" value="1"/>
</dbReference>
<protein>
    <recommendedName>
        <fullName evidence="2">aldehyde dehydrogenase (NAD(+))</fullName>
        <ecNumber evidence="2">1.2.1.3</ecNumber>
    </recommendedName>
</protein>
<evidence type="ECO:0000313" key="6">
    <source>
        <dbReference type="Proteomes" id="UP001642405"/>
    </source>
</evidence>
<proteinExistence type="inferred from homology"/>
<dbReference type="Gene3D" id="3.40.309.10">
    <property type="entry name" value="Aldehyde Dehydrogenase, Chain A, domain 2"/>
    <property type="match status" value="1"/>
</dbReference>
<accession>A0ABP0AUZ2</accession>
<dbReference type="Proteomes" id="UP001642405">
    <property type="component" value="Unassembled WGS sequence"/>
</dbReference>
<sequence>MFTARIAALKVGGNFDRAVDQGPVNSKMQYDKILGYIARGRQEGAAVHLGGGPDADASRGSGGKGYYVEPTIFTNVMPDMAITREENFGPVVTVAKFKTEAEVVALANDTTYGLAGAVHTKDYARARLGRECGKAVLENYTEVKAVYLNTGVAALQ</sequence>
<organism evidence="5 6">
    <name type="scientific">Sporothrix curviconia</name>
    <dbReference type="NCBI Taxonomy" id="1260050"/>
    <lineage>
        <taxon>Eukaryota</taxon>
        <taxon>Fungi</taxon>
        <taxon>Dikarya</taxon>
        <taxon>Ascomycota</taxon>
        <taxon>Pezizomycotina</taxon>
        <taxon>Sordariomycetes</taxon>
        <taxon>Sordariomycetidae</taxon>
        <taxon>Ophiostomatales</taxon>
        <taxon>Ophiostomataceae</taxon>
        <taxon>Sporothrix</taxon>
    </lineage>
</organism>
<dbReference type="EMBL" id="CAWUHB010000003">
    <property type="protein sequence ID" value="CAK7211092.1"/>
    <property type="molecule type" value="Genomic_DNA"/>
</dbReference>
<evidence type="ECO:0000259" key="4">
    <source>
        <dbReference type="Pfam" id="PF00171"/>
    </source>
</evidence>
<evidence type="ECO:0000256" key="2">
    <source>
        <dbReference type="ARBA" id="ARBA00024226"/>
    </source>
</evidence>
<dbReference type="InterPro" id="IPR016161">
    <property type="entry name" value="Ald_DH/histidinol_DH"/>
</dbReference>
<comment type="caution">
    <text evidence="5">The sequence shown here is derived from an EMBL/GenBank/DDBJ whole genome shotgun (WGS) entry which is preliminary data.</text>
</comment>
<gene>
    <name evidence="5" type="ORF">SCUCBS95973_001013</name>
</gene>
<evidence type="ECO:0000256" key="3">
    <source>
        <dbReference type="ARBA" id="ARBA00049194"/>
    </source>
</evidence>
<comment type="similarity">
    <text evidence="1">Belongs to the aldehyde dehydrogenase family.</text>
</comment>
<reference evidence="5 6" key="1">
    <citation type="submission" date="2024-01" db="EMBL/GenBank/DDBJ databases">
        <authorList>
            <person name="Allen C."/>
            <person name="Tagirdzhanova G."/>
        </authorList>
    </citation>
    <scope>NUCLEOTIDE SEQUENCE [LARGE SCALE GENOMIC DNA]</scope>
</reference>
<dbReference type="SUPFAM" id="SSF53720">
    <property type="entry name" value="ALDH-like"/>
    <property type="match status" value="1"/>
</dbReference>
<dbReference type="InterPro" id="IPR016163">
    <property type="entry name" value="Ald_DH_C"/>
</dbReference>
<evidence type="ECO:0000256" key="1">
    <source>
        <dbReference type="ARBA" id="ARBA00009986"/>
    </source>
</evidence>
<dbReference type="EC" id="1.2.1.3" evidence="2"/>
<keyword evidence="6" id="KW-1185">Reference proteome</keyword>
<dbReference type="PANTHER" id="PTHR11699">
    <property type="entry name" value="ALDEHYDE DEHYDROGENASE-RELATED"/>
    <property type="match status" value="1"/>
</dbReference>
<dbReference type="InterPro" id="IPR015590">
    <property type="entry name" value="Aldehyde_DH_dom"/>
</dbReference>